<gene>
    <name evidence="1" type="ORF">LCPAC404_03560</name>
</gene>
<dbReference type="EMBL" id="MK500601">
    <property type="protein sequence ID" value="QBK93652.1"/>
    <property type="molecule type" value="Genomic_DNA"/>
</dbReference>
<dbReference type="GO" id="GO:0048269">
    <property type="term" value="C:methionine adenosyltransferase complex"/>
    <property type="evidence" value="ECO:0007669"/>
    <property type="project" value="TreeGrafter"/>
</dbReference>
<dbReference type="GO" id="GO:0006556">
    <property type="term" value="P:S-adenosylmethionine biosynthetic process"/>
    <property type="evidence" value="ECO:0007669"/>
    <property type="project" value="TreeGrafter"/>
</dbReference>
<dbReference type="Gene3D" id="3.40.50.720">
    <property type="entry name" value="NAD(P)-binding Rossmann-like Domain"/>
    <property type="match status" value="1"/>
</dbReference>
<dbReference type="SUPFAM" id="SSF51735">
    <property type="entry name" value="NAD(P)-binding Rossmann-fold domains"/>
    <property type="match status" value="1"/>
</dbReference>
<protein>
    <submittedName>
        <fullName evidence="1">NAD dependent epimerase/dehydratase</fullName>
    </submittedName>
</protein>
<proteinExistence type="predicted"/>
<reference evidence="1" key="1">
    <citation type="journal article" date="2019" name="MBio">
        <title>Virus Genomes from Deep Sea Sediments Expand the Ocean Megavirome and Support Independent Origins of Viral Gigantism.</title>
        <authorList>
            <person name="Backstrom D."/>
            <person name="Yutin N."/>
            <person name="Jorgensen S.L."/>
            <person name="Dharamshi J."/>
            <person name="Homa F."/>
            <person name="Zaremba-Niedwiedzka K."/>
            <person name="Spang A."/>
            <person name="Wolf Y.I."/>
            <person name="Koonin E.V."/>
            <person name="Ettema T.J."/>
        </authorList>
    </citation>
    <scope>NUCLEOTIDE SEQUENCE</scope>
</reference>
<dbReference type="InterPro" id="IPR036291">
    <property type="entry name" value="NAD(P)-bd_dom_sf"/>
</dbReference>
<dbReference type="GO" id="GO:0048270">
    <property type="term" value="F:methionine adenosyltransferase regulator activity"/>
    <property type="evidence" value="ECO:0007669"/>
    <property type="project" value="TreeGrafter"/>
</dbReference>
<dbReference type="PANTHER" id="PTHR10491">
    <property type="entry name" value="DTDP-4-DEHYDRORHAMNOSE REDUCTASE"/>
    <property type="match status" value="1"/>
</dbReference>
<evidence type="ECO:0000313" key="1">
    <source>
        <dbReference type="EMBL" id="QBK93652.1"/>
    </source>
</evidence>
<dbReference type="InterPro" id="IPR005913">
    <property type="entry name" value="dTDP_dehydrorham_reduct"/>
</dbReference>
<name>A0A481ZEJ4_9VIRU</name>
<dbReference type="PANTHER" id="PTHR10491:SF4">
    <property type="entry name" value="METHIONINE ADENOSYLTRANSFERASE 2 SUBUNIT BETA"/>
    <property type="match status" value="1"/>
</dbReference>
<sequence length="307" mass="35329">MVKILVYGNRGWIGKLFTNVLDEKGIEWISTDTRADNYRYVLNDIICSKPTHVVSLIGRTHGKEYPTIDYLEQKGKLRENLTDNLFAPYILAEACRKANVHYTYLGSGCIYTSRYINCAYTECFNKETKTICKYSAGTPLNKFDEYDDPNFFGSSYSTVKGITDMMMKTRNDSVLNVRIRMPITSKDSSRNFISKITRYEKICSIPNSMSVLDELLPIMVDMIVNSVVGTFNLCNPGVISHNEILTMYQDIVNKEFTWKNFTIEEQDKILLCGRSNNELDTTKLLKLYPDVMSIKDSVQRCLEKWVL</sequence>
<accession>A0A481ZEJ4</accession>
<organism evidence="1">
    <name type="scientific">Pithovirus LCPAC404</name>
    <dbReference type="NCBI Taxonomy" id="2506597"/>
    <lineage>
        <taxon>Viruses</taxon>
        <taxon>Pithoviruses</taxon>
    </lineage>
</organism>